<dbReference type="GO" id="GO:0046872">
    <property type="term" value="F:metal ion binding"/>
    <property type="evidence" value="ECO:0007669"/>
    <property type="project" value="UniProtKB-KW"/>
</dbReference>
<feature type="binding site" evidence="2">
    <location>
        <position position="150"/>
    </location>
    <ligand>
        <name>substrate</name>
    </ligand>
</feature>
<proteinExistence type="predicted"/>
<dbReference type="InterPro" id="IPR038404">
    <property type="entry name" value="TRAP_DctP_sf"/>
</dbReference>
<sequence>MKKLLVFLTVLATFSVSLFADENKVYRLKLASSYESTMPILGSLSDELKKLVETMSNGRLQIRVDTPTKHKAPFAIYDMVKNGQYDLGYTASYYYKGKDSTNMLFTTTPFGMTTDEQRAWWHFGGGKELSEKFYSKQNLKEFHILNSGMQMGGWFRKEINSVEDLKGLKIRIPGFGGEVMSRLGAAINTIPIGELYMSLEMGTIDAVEWVSPSFDMSLGFSKIANYYYTGWQEPASENQVVVNLDVWNKLPKDLQAILQAALAEVSSRGQDKVFYENAVIWDEMKEKYPNVQVKSFPPEVMAALKKATNEILEEEAAKNPMFKEVLESQRAFLKKARAWTMISDFAYLENTNIK</sequence>
<gene>
    <name evidence="5" type="ORF">ERS672216_01167</name>
</gene>
<dbReference type="PANTHER" id="PTHR33376">
    <property type="match status" value="1"/>
</dbReference>
<feature type="binding site" evidence="3">
    <location>
        <position position="233"/>
    </location>
    <ligand>
        <name>substrate</name>
    </ligand>
</feature>
<dbReference type="InterPro" id="IPR026289">
    <property type="entry name" value="SBP_TakP-like"/>
</dbReference>
<dbReference type="GO" id="GO:0055085">
    <property type="term" value="P:transmembrane transport"/>
    <property type="evidence" value="ECO:0007669"/>
    <property type="project" value="InterPro"/>
</dbReference>
<feature type="binding site" evidence="3">
    <location>
        <position position="208"/>
    </location>
    <ligand>
        <name>substrate</name>
    </ligand>
</feature>
<dbReference type="NCBIfam" id="NF037995">
    <property type="entry name" value="TRAP_S1"/>
    <property type="match status" value="1"/>
</dbReference>
<evidence type="ECO:0000313" key="6">
    <source>
        <dbReference type="Proteomes" id="UP000069632"/>
    </source>
</evidence>
<dbReference type="RefSeq" id="WP_075494219.1">
    <property type="nucleotide sequence ID" value="NZ_CP053844.1"/>
</dbReference>
<protein>
    <submittedName>
        <fullName evidence="5">CjaC</fullName>
    </submittedName>
</protein>
<accession>A0A128EGH3</accession>
<dbReference type="InterPro" id="IPR018389">
    <property type="entry name" value="DctP_fam"/>
</dbReference>
<dbReference type="EMBL" id="FIZP01000005">
    <property type="protein sequence ID" value="CZE47980.1"/>
    <property type="molecule type" value="Genomic_DNA"/>
</dbReference>
<evidence type="ECO:0000256" key="3">
    <source>
        <dbReference type="PIRSR" id="PIRSR039026-2"/>
    </source>
</evidence>
<keyword evidence="6" id="KW-1185">Reference proteome</keyword>
<feature type="binding site" evidence="2">
    <location>
        <position position="171"/>
    </location>
    <ligand>
        <name>substrate</name>
    </ligand>
</feature>
<dbReference type="AlphaFoldDB" id="A0A128EGH3"/>
<dbReference type="Gene3D" id="3.40.190.170">
    <property type="entry name" value="Bacterial extracellular solute-binding protein, family 7"/>
    <property type="match status" value="1"/>
</dbReference>
<dbReference type="OrthoDB" id="9769667at2"/>
<name>A0A128EGH3_9BACT</name>
<reference evidence="5 6" key="1">
    <citation type="submission" date="2016-02" db="EMBL/GenBank/DDBJ databases">
        <authorList>
            <consortium name="Pathogen Informatics"/>
        </authorList>
    </citation>
    <scope>NUCLEOTIDE SEQUENCE [LARGE SCALE GENOMIC DNA]</scope>
    <source>
        <strain evidence="5 6">RC20</strain>
    </source>
</reference>
<keyword evidence="3" id="KW-0479">Metal-binding</keyword>
<dbReference type="Gene3D" id="3.40.190.10">
    <property type="entry name" value="Periplasmic binding protein-like II"/>
    <property type="match status" value="1"/>
</dbReference>
<evidence type="ECO:0000256" key="2">
    <source>
        <dbReference type="PIRSR" id="PIRSR039026-1"/>
    </source>
</evidence>
<feature type="binding site" evidence="3">
    <location>
        <position position="209"/>
    </location>
    <ligand>
        <name>Na(+)</name>
        <dbReference type="ChEBI" id="CHEBI:29101"/>
    </ligand>
</feature>
<feature type="chain" id="PRO_5007281481" evidence="4">
    <location>
        <begin position="21"/>
        <end position="354"/>
    </location>
</feature>
<keyword evidence="1 4" id="KW-0732">Signal</keyword>
<evidence type="ECO:0000256" key="4">
    <source>
        <dbReference type="SAM" id="SignalP"/>
    </source>
</evidence>
<dbReference type="Pfam" id="PF03480">
    <property type="entry name" value="DctP"/>
    <property type="match status" value="1"/>
</dbReference>
<dbReference type="PIRSF" id="PIRSF039026">
    <property type="entry name" value="SiaP"/>
    <property type="match status" value="1"/>
</dbReference>
<evidence type="ECO:0000256" key="1">
    <source>
        <dbReference type="ARBA" id="ARBA00022729"/>
    </source>
</evidence>
<dbReference type="PANTHER" id="PTHR33376:SF5">
    <property type="entry name" value="EXTRACYTOPLASMIC SOLUTE RECEPTOR PROTEIN"/>
    <property type="match status" value="1"/>
</dbReference>
<organism evidence="5 6">
    <name type="scientific">Campylobacter geochelonis</name>
    <dbReference type="NCBI Taxonomy" id="1780362"/>
    <lineage>
        <taxon>Bacteria</taxon>
        <taxon>Pseudomonadati</taxon>
        <taxon>Campylobacterota</taxon>
        <taxon>Epsilonproteobacteria</taxon>
        <taxon>Campylobacterales</taxon>
        <taxon>Campylobacteraceae</taxon>
        <taxon>Campylobacter</taxon>
    </lineage>
</organism>
<evidence type="ECO:0000313" key="5">
    <source>
        <dbReference type="EMBL" id="CZE47980.1"/>
    </source>
</evidence>
<dbReference type="GO" id="GO:0031317">
    <property type="term" value="C:tripartite ATP-independent periplasmic transporter complex"/>
    <property type="evidence" value="ECO:0007669"/>
    <property type="project" value="InterPro"/>
</dbReference>
<feature type="signal peptide" evidence="4">
    <location>
        <begin position="1"/>
        <end position="20"/>
    </location>
</feature>
<dbReference type="Proteomes" id="UP000069632">
    <property type="component" value="Unassembled WGS sequence"/>
</dbReference>